<evidence type="ECO:0000256" key="2">
    <source>
        <dbReference type="ARBA" id="ARBA00022490"/>
    </source>
</evidence>
<keyword evidence="3 10" id="KW-0444">Lipid biosynthesis</keyword>
<evidence type="ECO:0000256" key="7">
    <source>
        <dbReference type="ARBA" id="ARBA00023264"/>
    </source>
</evidence>
<dbReference type="HAMAP" id="MF_00019">
    <property type="entry name" value="PlsX"/>
    <property type="match status" value="1"/>
</dbReference>
<comment type="function">
    <text evidence="10">Catalyzes the reversible formation of acyl-phosphate (acyl-PO(4)) from acyl-[acyl-carrier-protein] (acyl-ACP). This enzyme utilizes acyl-ACP as fatty acyl donor, but not acyl-CoA.</text>
</comment>
<dbReference type="EMBL" id="CP060007">
    <property type="protein sequence ID" value="QNA45535.1"/>
    <property type="molecule type" value="Genomic_DNA"/>
</dbReference>
<organism evidence="11 12">
    <name type="scientific">Lacibacter sediminis</name>
    <dbReference type="NCBI Taxonomy" id="2760713"/>
    <lineage>
        <taxon>Bacteria</taxon>
        <taxon>Pseudomonadati</taxon>
        <taxon>Bacteroidota</taxon>
        <taxon>Chitinophagia</taxon>
        <taxon>Chitinophagales</taxon>
        <taxon>Chitinophagaceae</taxon>
        <taxon>Lacibacter</taxon>
    </lineage>
</organism>
<evidence type="ECO:0000256" key="5">
    <source>
        <dbReference type="ARBA" id="ARBA00023098"/>
    </source>
</evidence>
<proteinExistence type="inferred from homology"/>
<dbReference type="GO" id="GO:0008654">
    <property type="term" value="P:phospholipid biosynthetic process"/>
    <property type="evidence" value="ECO:0007669"/>
    <property type="project" value="UniProtKB-KW"/>
</dbReference>
<keyword evidence="4 10" id="KW-0808">Transferase</keyword>
<keyword evidence="6 10" id="KW-0594">Phospholipid biosynthesis</keyword>
<dbReference type="InterPro" id="IPR003664">
    <property type="entry name" value="FA_synthesis"/>
</dbReference>
<evidence type="ECO:0000256" key="9">
    <source>
        <dbReference type="ARBA" id="ARBA00046608"/>
    </source>
</evidence>
<comment type="catalytic activity">
    <reaction evidence="1 10">
        <text>a fatty acyl-[ACP] + phosphate = an acyl phosphate + holo-[ACP]</text>
        <dbReference type="Rhea" id="RHEA:42292"/>
        <dbReference type="Rhea" id="RHEA-COMP:9685"/>
        <dbReference type="Rhea" id="RHEA-COMP:14125"/>
        <dbReference type="ChEBI" id="CHEBI:43474"/>
        <dbReference type="ChEBI" id="CHEBI:59918"/>
        <dbReference type="ChEBI" id="CHEBI:64479"/>
        <dbReference type="ChEBI" id="CHEBI:138651"/>
        <dbReference type="EC" id="2.3.1.274"/>
    </reaction>
</comment>
<evidence type="ECO:0000256" key="1">
    <source>
        <dbReference type="ARBA" id="ARBA00001232"/>
    </source>
</evidence>
<evidence type="ECO:0000256" key="6">
    <source>
        <dbReference type="ARBA" id="ARBA00023209"/>
    </source>
</evidence>
<protein>
    <recommendedName>
        <fullName evidence="8 10">Phosphate acyltransferase</fullName>
        <ecNumber evidence="8 10">2.3.1.274</ecNumber>
    </recommendedName>
    <alternativeName>
        <fullName evidence="10">Acyl-ACP phosphotransacylase</fullName>
    </alternativeName>
    <alternativeName>
        <fullName evidence="10">Acyl-[acyl-carrier-protein]--phosphate acyltransferase</fullName>
    </alternativeName>
    <alternativeName>
        <fullName evidence="10">Phosphate-acyl-ACP acyltransferase</fullName>
    </alternativeName>
</protein>
<keyword evidence="12" id="KW-1185">Reference proteome</keyword>
<dbReference type="InterPro" id="IPR012281">
    <property type="entry name" value="Phospholipid_synth_PlsX-like"/>
</dbReference>
<dbReference type="AlphaFoldDB" id="A0A7G5XJ82"/>
<evidence type="ECO:0000256" key="10">
    <source>
        <dbReference type="HAMAP-Rule" id="MF_00019"/>
    </source>
</evidence>
<dbReference type="RefSeq" id="WP_182804677.1">
    <property type="nucleotide sequence ID" value="NZ_CP060007.1"/>
</dbReference>
<evidence type="ECO:0000313" key="11">
    <source>
        <dbReference type="EMBL" id="QNA45535.1"/>
    </source>
</evidence>
<keyword evidence="7 10" id="KW-1208">Phospholipid metabolism</keyword>
<dbReference type="Proteomes" id="UP000515344">
    <property type="component" value="Chromosome"/>
</dbReference>
<dbReference type="NCBIfam" id="TIGR00182">
    <property type="entry name" value="plsX"/>
    <property type="match status" value="1"/>
</dbReference>
<dbReference type="EC" id="2.3.1.274" evidence="8 10"/>
<dbReference type="Pfam" id="PF02504">
    <property type="entry name" value="FA_synthesis"/>
    <property type="match status" value="1"/>
</dbReference>
<comment type="pathway">
    <text evidence="10">Lipid metabolism; phospholipid metabolism.</text>
</comment>
<keyword evidence="5 10" id="KW-0443">Lipid metabolism</keyword>
<reference evidence="12" key="1">
    <citation type="submission" date="2020-08" db="EMBL/GenBank/DDBJ databases">
        <title>Lacibacter sp. S13-6-6 genome sequencing.</title>
        <authorList>
            <person name="Jin L."/>
        </authorList>
    </citation>
    <scope>NUCLEOTIDE SEQUENCE [LARGE SCALE GENOMIC DNA]</scope>
    <source>
        <strain evidence="12">S13-6-6</strain>
    </source>
</reference>
<accession>A0A7G5XJ82</accession>
<dbReference type="PANTHER" id="PTHR30100">
    <property type="entry name" value="FATTY ACID/PHOSPHOLIPID SYNTHESIS PROTEIN PLSX"/>
    <property type="match status" value="1"/>
</dbReference>
<sequence length="316" mass="34326">MVIGIDMMGGDYAPQQPLLGVDLFLADAAPGIELLLLGDETIMRRHFVTVPPTISFVHTTEVVDMHEPPTKALRDKPNSSMNKGLQLLAEGKIDAFISAGNTGAMMVGVFYTIRAIEGVQRPTISTVIPKVEGGYGLILDVGMQADCKPENLLQNAILGSIYAQNILEIENPAVALINIGEEEGKGNLLAQAAYPLLKESKLINFIGNIEGREVLTGRADVMVCDGFTGNVILKLGESIFDIAKSRSLDEDDYFKRFNFETYGGTPILGIDKPVIVGHGISTSKAFLNMIHLASKMIETKLLEKMKAKFVSEEEVE</sequence>
<dbReference type="KEGG" id="lacs:H4075_04850"/>
<dbReference type="SUPFAM" id="SSF53659">
    <property type="entry name" value="Isocitrate/Isopropylmalate dehydrogenase-like"/>
    <property type="match status" value="1"/>
</dbReference>
<evidence type="ECO:0000313" key="12">
    <source>
        <dbReference type="Proteomes" id="UP000515344"/>
    </source>
</evidence>
<comment type="subunit">
    <text evidence="9 10">Homodimer. Probably interacts with PlsY.</text>
</comment>
<comment type="similarity">
    <text evidence="10">Belongs to the PlsX family.</text>
</comment>
<dbReference type="GO" id="GO:0006633">
    <property type="term" value="P:fatty acid biosynthetic process"/>
    <property type="evidence" value="ECO:0007669"/>
    <property type="project" value="UniProtKB-UniRule"/>
</dbReference>
<keyword evidence="2 10" id="KW-0963">Cytoplasm</keyword>
<evidence type="ECO:0000256" key="8">
    <source>
        <dbReference type="ARBA" id="ARBA00024069"/>
    </source>
</evidence>
<gene>
    <name evidence="10 11" type="primary">plsX</name>
    <name evidence="11" type="ORF">H4075_04850</name>
</gene>
<evidence type="ECO:0000256" key="4">
    <source>
        <dbReference type="ARBA" id="ARBA00022679"/>
    </source>
</evidence>
<name>A0A7G5XJ82_9BACT</name>
<dbReference type="GO" id="GO:0043811">
    <property type="term" value="F:phosphate:acyl-[acyl carrier protein] acyltransferase activity"/>
    <property type="evidence" value="ECO:0007669"/>
    <property type="project" value="UniProtKB-UniRule"/>
</dbReference>
<dbReference type="Gene3D" id="3.40.718.10">
    <property type="entry name" value="Isopropylmalate Dehydrogenase"/>
    <property type="match status" value="1"/>
</dbReference>
<keyword evidence="11" id="KW-0012">Acyltransferase</keyword>
<dbReference type="PIRSF" id="PIRSF002465">
    <property type="entry name" value="Phsphlp_syn_PlsX"/>
    <property type="match status" value="1"/>
</dbReference>
<evidence type="ECO:0000256" key="3">
    <source>
        <dbReference type="ARBA" id="ARBA00022516"/>
    </source>
</evidence>
<dbReference type="UniPathway" id="UPA00085"/>
<dbReference type="GO" id="GO:0005737">
    <property type="term" value="C:cytoplasm"/>
    <property type="evidence" value="ECO:0007669"/>
    <property type="project" value="UniProtKB-SubCell"/>
</dbReference>
<comment type="subcellular location">
    <subcellularLocation>
        <location evidence="10">Cytoplasm</location>
    </subcellularLocation>
    <text evidence="10">Associated with the membrane possibly through PlsY.</text>
</comment>
<dbReference type="PANTHER" id="PTHR30100:SF1">
    <property type="entry name" value="PHOSPHATE ACYLTRANSFERASE"/>
    <property type="match status" value="1"/>
</dbReference>